<organism evidence="3 4">
    <name type="scientific">Trichoderma cornu-damae</name>
    <dbReference type="NCBI Taxonomy" id="654480"/>
    <lineage>
        <taxon>Eukaryota</taxon>
        <taxon>Fungi</taxon>
        <taxon>Dikarya</taxon>
        <taxon>Ascomycota</taxon>
        <taxon>Pezizomycotina</taxon>
        <taxon>Sordariomycetes</taxon>
        <taxon>Hypocreomycetidae</taxon>
        <taxon>Hypocreales</taxon>
        <taxon>Hypocreaceae</taxon>
        <taxon>Trichoderma</taxon>
    </lineage>
</organism>
<feature type="compositionally biased region" description="Polar residues" evidence="1">
    <location>
        <begin position="166"/>
        <end position="198"/>
    </location>
</feature>
<sequence length="423" mass="46863">MNNPTRAKRRRLQGHQDRSDGQATTTRAATSLKDMFPKLSLKIRTATGLPQDTPVTANHAASPRRPGPLLAQKEIEKDMQALREQVARADKRRLTKHCRLLRNDKAEQEQINNISCEITTKAEEFKEPARIFTTTTTGCDLQMSPSAPRQGELLYHLFPHTVAQPDESSCDTPAASSLENSSGNSHTSTPTSFEQSPFSGAGNELPGEPLADITSLEREAHRTQTEGARLQGERTLEAAMPAAAESLLRKSTSTQDHASQVPSRWKKLRATGQETQSSIPRKGPSPADPEMEMPNLAAENRRVCPREDDDGDDGDDTQGLWEMWTLDEEEGPNARLEEQDDGGRGLQHFLRCVKALARLYWSTVWPMLDPRTLQIEHEGPMPLWKACLLILLTAPAVALGFVVLVQGAKTVMFMAWLLDYAGQ</sequence>
<dbReference type="Proteomes" id="UP000827724">
    <property type="component" value="Unassembled WGS sequence"/>
</dbReference>
<evidence type="ECO:0000313" key="3">
    <source>
        <dbReference type="EMBL" id="KAH6607769.1"/>
    </source>
</evidence>
<feature type="region of interest" description="Disordered" evidence="1">
    <location>
        <begin position="45"/>
        <end position="66"/>
    </location>
</feature>
<protein>
    <submittedName>
        <fullName evidence="3">Uncharacterized protein</fullName>
    </submittedName>
</protein>
<dbReference type="EMBL" id="JAIWOZ010000003">
    <property type="protein sequence ID" value="KAH6607769.1"/>
    <property type="molecule type" value="Genomic_DNA"/>
</dbReference>
<dbReference type="AlphaFoldDB" id="A0A9P8QMB4"/>
<feature type="compositionally biased region" description="Basic residues" evidence="1">
    <location>
        <begin position="1"/>
        <end position="13"/>
    </location>
</feature>
<name>A0A9P8QMB4_9HYPO</name>
<feature type="region of interest" description="Disordered" evidence="1">
    <location>
        <begin position="247"/>
        <end position="319"/>
    </location>
</feature>
<feature type="region of interest" description="Disordered" evidence="1">
    <location>
        <begin position="164"/>
        <end position="209"/>
    </location>
</feature>
<evidence type="ECO:0000313" key="4">
    <source>
        <dbReference type="Proteomes" id="UP000827724"/>
    </source>
</evidence>
<feature type="compositionally biased region" description="Polar residues" evidence="1">
    <location>
        <begin position="249"/>
        <end position="262"/>
    </location>
</feature>
<evidence type="ECO:0000256" key="1">
    <source>
        <dbReference type="SAM" id="MobiDB-lite"/>
    </source>
</evidence>
<evidence type="ECO:0000256" key="2">
    <source>
        <dbReference type="SAM" id="Phobius"/>
    </source>
</evidence>
<keyword evidence="2" id="KW-0812">Transmembrane</keyword>
<proteinExistence type="predicted"/>
<accession>A0A9P8QMB4</accession>
<keyword evidence="2" id="KW-0472">Membrane</keyword>
<feature type="region of interest" description="Disordered" evidence="1">
    <location>
        <begin position="1"/>
        <end position="33"/>
    </location>
</feature>
<gene>
    <name evidence="3" type="ORF">Trco_004082</name>
</gene>
<keyword evidence="2" id="KW-1133">Transmembrane helix</keyword>
<comment type="caution">
    <text evidence="3">The sequence shown here is derived from an EMBL/GenBank/DDBJ whole genome shotgun (WGS) entry which is preliminary data.</text>
</comment>
<feature type="transmembrane region" description="Helical" evidence="2">
    <location>
        <begin position="383"/>
        <end position="405"/>
    </location>
</feature>
<keyword evidence="4" id="KW-1185">Reference proteome</keyword>
<dbReference type="OrthoDB" id="3439820at2759"/>
<feature type="compositionally biased region" description="Acidic residues" evidence="1">
    <location>
        <begin position="307"/>
        <end position="316"/>
    </location>
</feature>
<reference evidence="3" key="1">
    <citation type="submission" date="2021-08" db="EMBL/GenBank/DDBJ databases">
        <title>Chromosome-Level Trichoderma cornu-damae using Hi-C Data.</title>
        <authorList>
            <person name="Kim C.S."/>
        </authorList>
    </citation>
    <scope>NUCLEOTIDE SEQUENCE</scope>
    <source>
        <strain evidence="3">KA19-0412C</strain>
    </source>
</reference>